<keyword evidence="3" id="KW-1185">Reference proteome</keyword>
<dbReference type="GO" id="GO:0005739">
    <property type="term" value="C:mitochondrion"/>
    <property type="evidence" value="ECO:0007669"/>
    <property type="project" value="TreeGrafter"/>
</dbReference>
<dbReference type="PANTHER" id="PTHR13832">
    <property type="entry name" value="PROTEIN PHOSPHATASE 2C"/>
    <property type="match status" value="1"/>
</dbReference>
<organism evidence="2 3">
    <name type="scientific">Callosobruchus maculatus</name>
    <name type="common">Southern cowpea weevil</name>
    <name type="synonym">Pulse bruchid</name>
    <dbReference type="NCBI Taxonomy" id="64391"/>
    <lineage>
        <taxon>Eukaryota</taxon>
        <taxon>Metazoa</taxon>
        <taxon>Ecdysozoa</taxon>
        <taxon>Arthropoda</taxon>
        <taxon>Hexapoda</taxon>
        <taxon>Insecta</taxon>
        <taxon>Pterygota</taxon>
        <taxon>Neoptera</taxon>
        <taxon>Endopterygota</taxon>
        <taxon>Coleoptera</taxon>
        <taxon>Polyphaga</taxon>
        <taxon>Cucujiformia</taxon>
        <taxon>Chrysomeloidea</taxon>
        <taxon>Chrysomelidae</taxon>
        <taxon>Bruchinae</taxon>
        <taxon>Bruchini</taxon>
        <taxon>Callosobruchus</taxon>
    </lineage>
</organism>
<protein>
    <recommendedName>
        <fullName evidence="1">PPM-type phosphatase domain-containing protein</fullName>
    </recommendedName>
</protein>
<proteinExistence type="predicted"/>
<dbReference type="InterPro" id="IPR015655">
    <property type="entry name" value="PP2C"/>
</dbReference>
<dbReference type="AlphaFoldDB" id="A0A653BL03"/>
<gene>
    <name evidence="2" type="ORF">CALMAC_LOCUS1511</name>
</gene>
<dbReference type="Proteomes" id="UP000410492">
    <property type="component" value="Unassembled WGS sequence"/>
</dbReference>
<name>A0A653BL03_CALMS</name>
<sequence length="443" mass="50116">MYFDDDLEFDADVDSILRANEYSQEFSGGSFKSYDSNQLASNSPIEDTRAEARCLMTTGFLAGVFDGHGGGACAQVIAKRFYDYLTACLLPHDTLVDYLLALSKQEPVRLIDSYNDKVQFVDDVKEIYSNSFMRFLRELSEMDYKHNDVQKALEMAFLSLDEDLSREALPKDGEPINLKTMSVAMSGAVACVAHVDGPNLHIANVGDSGAVLGTLSETNNWIAKKLTEDHNSYNQAEVDRIIREHPQNESNSVIKMDRLLGQLAPLRSMGDFRFKWSKEIMNEVVVKHFGEHVVPPHYHTPPYLSAKPDVIYHRLTPKDKFLILATDGLWDIMTPLQAVRLVGEHMKGKVTLSPLKLPRKNMKFSEINEMLLQRKEGLEMKPRDSNAATHIIRHALGGTEFGIDHMKISQLLTLPEDVVRVFRDDITITIVYFDSEYIRHCPA</sequence>
<dbReference type="PANTHER" id="PTHR13832:SF792">
    <property type="entry name" value="GM14286P"/>
    <property type="match status" value="1"/>
</dbReference>
<feature type="domain" description="PPM-type phosphatase" evidence="1">
    <location>
        <begin position="31"/>
        <end position="433"/>
    </location>
</feature>
<dbReference type="InterPro" id="IPR001932">
    <property type="entry name" value="PPM-type_phosphatase-like_dom"/>
</dbReference>
<dbReference type="Gene3D" id="3.60.40.10">
    <property type="entry name" value="PPM-type phosphatase domain"/>
    <property type="match status" value="1"/>
</dbReference>
<dbReference type="SUPFAM" id="SSF81606">
    <property type="entry name" value="PP2C-like"/>
    <property type="match status" value="1"/>
</dbReference>
<reference evidence="2 3" key="1">
    <citation type="submission" date="2019-01" db="EMBL/GenBank/DDBJ databases">
        <authorList>
            <person name="Sayadi A."/>
        </authorList>
    </citation>
    <scope>NUCLEOTIDE SEQUENCE [LARGE SCALE GENOMIC DNA]</scope>
</reference>
<dbReference type="PROSITE" id="PS51746">
    <property type="entry name" value="PPM_2"/>
    <property type="match status" value="1"/>
</dbReference>
<evidence type="ECO:0000259" key="1">
    <source>
        <dbReference type="PROSITE" id="PS51746"/>
    </source>
</evidence>
<evidence type="ECO:0000313" key="3">
    <source>
        <dbReference type="Proteomes" id="UP000410492"/>
    </source>
</evidence>
<accession>A0A653BL03</accession>
<dbReference type="InterPro" id="IPR036457">
    <property type="entry name" value="PPM-type-like_dom_sf"/>
</dbReference>
<dbReference type="OrthoDB" id="420076at2759"/>
<dbReference type="Pfam" id="PF00481">
    <property type="entry name" value="PP2C"/>
    <property type="match status" value="1"/>
</dbReference>
<dbReference type="CDD" id="cd00143">
    <property type="entry name" value="PP2Cc"/>
    <property type="match status" value="1"/>
</dbReference>
<dbReference type="EMBL" id="CAACVG010001765">
    <property type="protein sequence ID" value="VEN35656.1"/>
    <property type="molecule type" value="Genomic_DNA"/>
</dbReference>
<dbReference type="SMART" id="SM00332">
    <property type="entry name" value="PP2Cc"/>
    <property type="match status" value="1"/>
</dbReference>
<evidence type="ECO:0000313" key="2">
    <source>
        <dbReference type="EMBL" id="VEN35656.1"/>
    </source>
</evidence>
<dbReference type="GO" id="GO:0004741">
    <property type="term" value="F:[pyruvate dehydrogenase (acetyl-transferring)]-phosphatase activity"/>
    <property type="evidence" value="ECO:0007669"/>
    <property type="project" value="TreeGrafter"/>
</dbReference>